<feature type="transmembrane region" description="Helical" evidence="1">
    <location>
        <begin position="100"/>
        <end position="119"/>
    </location>
</feature>
<feature type="transmembrane region" description="Helical" evidence="1">
    <location>
        <begin position="195"/>
        <end position="214"/>
    </location>
</feature>
<keyword evidence="1" id="KW-0472">Membrane</keyword>
<dbReference type="Proteomes" id="UP000036908">
    <property type="component" value="Unassembled WGS sequence"/>
</dbReference>
<feature type="transmembrane region" description="Helical" evidence="1">
    <location>
        <begin position="9"/>
        <end position="27"/>
    </location>
</feature>
<feature type="transmembrane region" description="Helical" evidence="1">
    <location>
        <begin position="516"/>
        <end position="537"/>
    </location>
</feature>
<evidence type="ECO:0000313" key="3">
    <source>
        <dbReference type="Proteomes" id="UP000036908"/>
    </source>
</evidence>
<feature type="transmembrane region" description="Helical" evidence="1">
    <location>
        <begin position="404"/>
        <end position="427"/>
    </location>
</feature>
<accession>A0A0L8AM00</accession>
<feature type="transmembrane region" description="Helical" evidence="1">
    <location>
        <begin position="367"/>
        <end position="384"/>
    </location>
</feature>
<keyword evidence="3" id="KW-1185">Reference proteome</keyword>
<dbReference type="PATRIC" id="fig|1566026.4.peg.3254"/>
<dbReference type="PANTHER" id="PTHR38454">
    <property type="entry name" value="INTEGRAL MEMBRANE PROTEIN-RELATED"/>
    <property type="match status" value="1"/>
</dbReference>
<feature type="transmembrane region" description="Helical" evidence="1">
    <location>
        <begin position="439"/>
        <end position="460"/>
    </location>
</feature>
<gene>
    <name evidence="2" type="ORF">OB69_07130</name>
</gene>
<dbReference type="AlphaFoldDB" id="A0A0L8AM00"/>
<evidence type="ECO:0000313" key="2">
    <source>
        <dbReference type="EMBL" id="KOF03344.1"/>
    </source>
</evidence>
<feature type="transmembrane region" description="Helical" evidence="1">
    <location>
        <begin position="490"/>
        <end position="509"/>
    </location>
</feature>
<organism evidence="2 3">
    <name type="scientific">Roseivirga seohaensis subsp. aquiponti</name>
    <dbReference type="NCBI Taxonomy" id="1566026"/>
    <lineage>
        <taxon>Bacteria</taxon>
        <taxon>Pseudomonadati</taxon>
        <taxon>Bacteroidota</taxon>
        <taxon>Cytophagia</taxon>
        <taxon>Cytophagales</taxon>
        <taxon>Roseivirgaceae</taxon>
        <taxon>Roseivirga</taxon>
    </lineage>
</organism>
<feature type="transmembrane region" description="Helical" evidence="1">
    <location>
        <begin position="785"/>
        <end position="806"/>
    </location>
</feature>
<feature type="transmembrane region" description="Helical" evidence="1">
    <location>
        <begin position="151"/>
        <end position="168"/>
    </location>
</feature>
<feature type="transmembrane region" description="Helical" evidence="1">
    <location>
        <begin position="341"/>
        <end position="360"/>
    </location>
</feature>
<proteinExistence type="predicted"/>
<feature type="transmembrane region" description="Helical" evidence="1">
    <location>
        <begin position="124"/>
        <end position="145"/>
    </location>
</feature>
<comment type="caution">
    <text evidence="2">The sequence shown here is derived from an EMBL/GenBank/DDBJ whole genome shotgun (WGS) entry which is preliminary data.</text>
</comment>
<protein>
    <recommendedName>
        <fullName evidence="4">Bacterial membrane protein YfhO</fullName>
    </recommendedName>
</protein>
<evidence type="ECO:0000256" key="1">
    <source>
        <dbReference type="SAM" id="Phobius"/>
    </source>
</evidence>
<keyword evidence="1" id="KW-1133">Transmembrane helix</keyword>
<feature type="transmembrane region" description="Helical" evidence="1">
    <location>
        <begin position="226"/>
        <end position="246"/>
    </location>
</feature>
<reference evidence="3" key="1">
    <citation type="submission" date="2014-11" db="EMBL/GenBank/DDBJ databases">
        <title>Genome sequencing of Roseivirga sp. D-25.</title>
        <authorList>
            <person name="Selvaratnam C."/>
            <person name="Thevarajoo S."/>
            <person name="Goh K.M."/>
            <person name="Eee R."/>
            <person name="Chan K.-G."/>
            <person name="Chong C.S."/>
        </authorList>
    </citation>
    <scope>NUCLEOTIDE SEQUENCE [LARGE SCALE GENOMIC DNA]</scope>
    <source>
        <strain evidence="3">D-25</strain>
    </source>
</reference>
<name>A0A0L8AM00_9BACT</name>
<keyword evidence="1" id="KW-0812">Transmembrane</keyword>
<sequence length="815" mass="91433">MKVDFKKDVLPHIVAIAIFLVLTLILFKPVFFENKSLTQGDILQWEGGAKEILDYRAETGEEGLWTNSMFSGMPAYMVSVKWGNELIKTMHAVISFGLPHPVRIIFVSMISFYIMLLCFKVRPYLAIIGAVTFALSSYNIIGITAGHNARISAVSLMPLVMGGIHLCFTRNKWLGFSLTALALAMQMRVNHLQITYYLAFIVAIYGLLQLIHAAKQGELKPFTQRLGLLVLAAVLAVGTFFGEFYATYEYGKYSNRGQSELTQQTDQDLNEDGLSKTYAFQYSNGLADPFTLFIPNALGGNDVLGTDSNSADVLRKAGATEAQVRQTLPQLRTYWGKESPTTYYAGAIMVFLCVVGMFFVERRYVTWLVAVSILGILMSYGRNLPSLNYFLFDYFPGYNKFRSVSFTIMMPIFGIVFLGMLGLEKVIDQKLNKAQQKKLWIALGTTGGLALLLAIIPSVLGFSSVFDGQLPVEYANALKEDRKDLFRSDAFRAFIFIALFAGTYFLYSIKKLGKPTAFGLMILLGILDVSLVAGRFIGEANFAKSPRAQFFTETNADRYIKQNESLGDRVLNLTSSFYNAQSSYHHHTINGYHGARLRRYQELIDNNIFPEMQELTERIKNGDSNLRGFEVLNMLNTRYLIIDPNSNQGVLTNNSANGAAWFVDNLFKVNSPDEAFNKIGDIETKTQAIVNASEFDLKIDDPSSEGQINLIDYHPGYWKYNSQNSGDGFAVFSEIYYPKGFKVTIDGQPVEMLRANYVLRALEIPAGNHEIVFEFKPTIYSTGKIVMRIFSILVVLLFLGTVYWSLKPKKTTPVT</sequence>
<evidence type="ECO:0008006" key="4">
    <source>
        <dbReference type="Google" id="ProtNLM"/>
    </source>
</evidence>
<dbReference type="Pfam" id="PF09586">
    <property type="entry name" value="YfhO"/>
    <property type="match status" value="1"/>
</dbReference>
<dbReference type="EMBL" id="JSVA01000008">
    <property type="protein sequence ID" value="KOF03344.1"/>
    <property type="molecule type" value="Genomic_DNA"/>
</dbReference>
<dbReference type="InterPro" id="IPR018580">
    <property type="entry name" value="Uncharacterised_YfhO"/>
</dbReference>
<dbReference type="PANTHER" id="PTHR38454:SF1">
    <property type="entry name" value="INTEGRAL MEMBRANE PROTEIN"/>
    <property type="match status" value="1"/>
</dbReference>